<name>A0ACC2SKR3_9FUNG</name>
<sequence length="185" mass="20571">MEPPVTPKPMPASSPDLPTDHTGKLFGIVYITFTGVIDTIILATSLWSCVVKSVSYLFNLAPLLWWALPTQNLAQFIPENNGLADQDWIPDTIVEIWLVSGIFLTPDTLQGRLALGRLPPNFEAIVVSLDKLCLGGVRNISDINQISIKVPIWGKKIILSLKKSQYELYFPLSNVENKIKVKTEL</sequence>
<evidence type="ECO:0000313" key="2">
    <source>
        <dbReference type="Proteomes" id="UP001165960"/>
    </source>
</evidence>
<organism evidence="1 2">
    <name type="scientific">Entomophthora muscae</name>
    <dbReference type="NCBI Taxonomy" id="34485"/>
    <lineage>
        <taxon>Eukaryota</taxon>
        <taxon>Fungi</taxon>
        <taxon>Fungi incertae sedis</taxon>
        <taxon>Zoopagomycota</taxon>
        <taxon>Entomophthoromycotina</taxon>
        <taxon>Entomophthoromycetes</taxon>
        <taxon>Entomophthorales</taxon>
        <taxon>Entomophthoraceae</taxon>
        <taxon>Entomophthora</taxon>
    </lineage>
</organism>
<dbReference type="EMBL" id="QTSX02004983">
    <property type="protein sequence ID" value="KAJ9062971.1"/>
    <property type="molecule type" value="Genomic_DNA"/>
</dbReference>
<evidence type="ECO:0000313" key="1">
    <source>
        <dbReference type="EMBL" id="KAJ9062971.1"/>
    </source>
</evidence>
<protein>
    <submittedName>
        <fullName evidence="1">Uncharacterized protein</fullName>
    </submittedName>
</protein>
<proteinExistence type="predicted"/>
<keyword evidence="2" id="KW-1185">Reference proteome</keyword>
<dbReference type="Proteomes" id="UP001165960">
    <property type="component" value="Unassembled WGS sequence"/>
</dbReference>
<comment type="caution">
    <text evidence="1">The sequence shown here is derived from an EMBL/GenBank/DDBJ whole genome shotgun (WGS) entry which is preliminary data.</text>
</comment>
<reference evidence="1" key="1">
    <citation type="submission" date="2022-04" db="EMBL/GenBank/DDBJ databases">
        <title>Genome of the entomopathogenic fungus Entomophthora muscae.</title>
        <authorList>
            <person name="Elya C."/>
            <person name="Lovett B.R."/>
            <person name="Lee E."/>
            <person name="Macias A.M."/>
            <person name="Hajek A.E."/>
            <person name="De Bivort B.L."/>
            <person name="Kasson M.T."/>
            <person name="De Fine Licht H.H."/>
            <person name="Stajich J.E."/>
        </authorList>
    </citation>
    <scope>NUCLEOTIDE SEQUENCE</scope>
    <source>
        <strain evidence="1">Berkeley</strain>
    </source>
</reference>
<accession>A0ACC2SKR3</accession>
<gene>
    <name evidence="1" type="ORF">DSO57_1004916</name>
</gene>